<reference evidence="6 7" key="1">
    <citation type="journal article" date="2021" name="Sci. Rep.">
        <title>The distribution of antibiotic resistance genes in chicken gut microbiota commensals.</title>
        <authorList>
            <person name="Juricova H."/>
            <person name="Matiasovicova J."/>
            <person name="Kubasova T."/>
            <person name="Cejkova D."/>
            <person name="Rychlik I."/>
        </authorList>
    </citation>
    <scope>NUCLEOTIDE SEQUENCE [LARGE SCALE GENOMIC DNA]</scope>
    <source>
        <strain evidence="6 7">An770</strain>
    </source>
</reference>
<dbReference type="InterPro" id="IPR000182">
    <property type="entry name" value="GNAT_dom"/>
</dbReference>
<dbReference type="PANTHER" id="PTHR47504:SF5">
    <property type="entry name" value="RIGHT ORIGIN-BINDING PROTEIN"/>
    <property type="match status" value="1"/>
</dbReference>
<dbReference type="Gene3D" id="1.10.10.60">
    <property type="entry name" value="Homeodomain-like"/>
    <property type="match status" value="2"/>
</dbReference>
<gene>
    <name evidence="6" type="ORF">H6A32_08375</name>
</gene>
<feature type="domain" description="N-acetyltransferase" evidence="5">
    <location>
        <begin position="132"/>
        <end position="279"/>
    </location>
</feature>
<dbReference type="PROSITE" id="PS01124">
    <property type="entry name" value="HTH_ARAC_FAMILY_2"/>
    <property type="match status" value="1"/>
</dbReference>
<dbReference type="InterPro" id="IPR016181">
    <property type="entry name" value="Acyl_CoA_acyltransferase"/>
</dbReference>
<evidence type="ECO:0000313" key="6">
    <source>
        <dbReference type="EMBL" id="MBM6744322.1"/>
    </source>
</evidence>
<sequence>MHGQSVSIVSQAIRYIEDHLDKKLDLETVAAALHYSKYHLHRIFAKIVGLTVHEYVQRRQLTEAAKLLAFSKRSIMEIALSSGYESQQAFTSSFKAMYKMTPAEFRTAEEFYPLQLEIHLSKEPTKMDFTKDDIQFATVEDINDWMELVQLTIDGYPRLDEVDYMEKLSFYIADKRALILRDEGMVIGIMGFSTETRSIDFLAVHPQYRNAGIEKVFLDKLADELLTGKEISLTTYREGDKADTGYREKYLRLGFAERELLTEYGYPTQRFVLPPKDKEEV</sequence>
<keyword evidence="7" id="KW-1185">Reference proteome</keyword>
<evidence type="ECO:0000256" key="3">
    <source>
        <dbReference type="ARBA" id="ARBA00023163"/>
    </source>
</evidence>
<dbReference type="Proteomes" id="UP000775686">
    <property type="component" value="Unassembled WGS sequence"/>
</dbReference>
<evidence type="ECO:0000259" key="5">
    <source>
        <dbReference type="PROSITE" id="PS51186"/>
    </source>
</evidence>
<comment type="caution">
    <text evidence="6">The sequence shown here is derived from an EMBL/GenBank/DDBJ whole genome shotgun (WGS) entry which is preliminary data.</text>
</comment>
<dbReference type="PROSITE" id="PS51186">
    <property type="entry name" value="GNAT"/>
    <property type="match status" value="1"/>
</dbReference>
<name>A0ABS2EHJ0_9FIRM</name>
<dbReference type="SUPFAM" id="SSF55729">
    <property type="entry name" value="Acyl-CoA N-acyltransferases (Nat)"/>
    <property type="match status" value="1"/>
</dbReference>
<accession>A0ABS2EHJ0</accession>
<protein>
    <submittedName>
        <fullName evidence="6">GNAT family N-acetyltransferase</fullName>
    </submittedName>
</protein>
<dbReference type="Gene3D" id="3.40.630.30">
    <property type="match status" value="1"/>
</dbReference>
<evidence type="ECO:0000259" key="4">
    <source>
        <dbReference type="PROSITE" id="PS01124"/>
    </source>
</evidence>
<dbReference type="Pfam" id="PF00583">
    <property type="entry name" value="Acetyltransf_1"/>
    <property type="match status" value="1"/>
</dbReference>
<organism evidence="6 7">
    <name type="scientific">Drancourtella massiliensis</name>
    <dbReference type="NCBI Taxonomy" id="1632013"/>
    <lineage>
        <taxon>Bacteria</taxon>
        <taxon>Bacillati</taxon>
        <taxon>Bacillota</taxon>
        <taxon>Clostridia</taxon>
        <taxon>Eubacteriales</taxon>
        <taxon>Oscillospiraceae</taxon>
        <taxon>Drancourtella</taxon>
    </lineage>
</organism>
<dbReference type="SUPFAM" id="SSF46689">
    <property type="entry name" value="Homeodomain-like"/>
    <property type="match status" value="2"/>
</dbReference>
<dbReference type="InterPro" id="IPR020449">
    <property type="entry name" value="Tscrpt_reg_AraC-type_HTH"/>
</dbReference>
<dbReference type="PRINTS" id="PR00032">
    <property type="entry name" value="HTHARAC"/>
</dbReference>
<dbReference type="CDD" id="cd04301">
    <property type="entry name" value="NAT_SF"/>
    <property type="match status" value="1"/>
</dbReference>
<keyword evidence="1" id="KW-0805">Transcription regulation</keyword>
<dbReference type="Pfam" id="PF12833">
    <property type="entry name" value="HTH_18"/>
    <property type="match status" value="1"/>
</dbReference>
<evidence type="ECO:0000313" key="7">
    <source>
        <dbReference type="Proteomes" id="UP000775686"/>
    </source>
</evidence>
<dbReference type="PANTHER" id="PTHR47504">
    <property type="entry name" value="RIGHT ORIGIN-BINDING PROTEIN"/>
    <property type="match status" value="1"/>
</dbReference>
<dbReference type="InterPro" id="IPR018062">
    <property type="entry name" value="HTH_AraC-typ_CS"/>
</dbReference>
<dbReference type="PROSITE" id="PS00041">
    <property type="entry name" value="HTH_ARAC_FAMILY_1"/>
    <property type="match status" value="1"/>
</dbReference>
<evidence type="ECO:0000256" key="1">
    <source>
        <dbReference type="ARBA" id="ARBA00023015"/>
    </source>
</evidence>
<proteinExistence type="predicted"/>
<feature type="domain" description="HTH araC/xylS-type" evidence="4">
    <location>
        <begin position="10"/>
        <end position="108"/>
    </location>
</feature>
<dbReference type="InterPro" id="IPR009057">
    <property type="entry name" value="Homeodomain-like_sf"/>
</dbReference>
<keyword evidence="2" id="KW-0238">DNA-binding</keyword>
<dbReference type="InterPro" id="IPR050959">
    <property type="entry name" value="MarA-like"/>
</dbReference>
<dbReference type="RefSeq" id="WP_204864107.1">
    <property type="nucleotide sequence ID" value="NZ_JACJKH010000013.1"/>
</dbReference>
<dbReference type="InterPro" id="IPR018060">
    <property type="entry name" value="HTH_AraC"/>
</dbReference>
<evidence type="ECO:0000256" key="2">
    <source>
        <dbReference type="ARBA" id="ARBA00023125"/>
    </source>
</evidence>
<dbReference type="SMART" id="SM00342">
    <property type="entry name" value="HTH_ARAC"/>
    <property type="match status" value="1"/>
</dbReference>
<dbReference type="EMBL" id="JACJKH010000013">
    <property type="protein sequence ID" value="MBM6744322.1"/>
    <property type="molecule type" value="Genomic_DNA"/>
</dbReference>
<keyword evidence="3" id="KW-0804">Transcription</keyword>